<dbReference type="InterPro" id="IPR050363">
    <property type="entry name" value="MIP/Aquaporin"/>
</dbReference>
<sequence>MSHQPQYRPADDDHSSHDDKHVEHDHQNQEALHHFQRPTRTPGQLELGATEIVEGRYDVQREVVASAGIANSHFRHVWDQYRPEWLSALVAEFFGVWFYVFAGEAATATYVLTQGQQGNLTMIGFAYALGITFAIVVCAPTSGGHFHPALTLAQVVFKGFPARKAPGYIIAQLAGAFVASLMVYSIWRTEMLEMTELLTAAGKRAQVFSPEGPAGILAIFPTAGRKMSEIFANEFFGDMFLALVIWSQLDAQNVFVVPSSAPLTIGLAFAVIVWGFSAGSIVTNTARDVGARFACGVIWGKECFPSKYSALAALTNIPASFLGISIYTFFLSDTRRPPANLALMHMLEEEKAKHLLATTTHDELLDKRIERVISRGGDASNLQKRKSRM</sequence>
<dbReference type="InterPro" id="IPR023271">
    <property type="entry name" value="Aquaporin-like"/>
</dbReference>
<dbReference type="OrthoDB" id="3222at2759"/>
<evidence type="ECO:0000256" key="3">
    <source>
        <dbReference type="ARBA" id="ARBA00022448"/>
    </source>
</evidence>
<comment type="similarity">
    <text evidence="2 8">Belongs to the MIP/aquaporin (TC 1.A.8) family.</text>
</comment>
<evidence type="ECO:0000313" key="11">
    <source>
        <dbReference type="EMBL" id="PWN35790.1"/>
    </source>
</evidence>
<dbReference type="Proteomes" id="UP000245771">
    <property type="component" value="Unassembled WGS sequence"/>
</dbReference>
<dbReference type="InterPro" id="IPR000425">
    <property type="entry name" value="MIP"/>
</dbReference>
<evidence type="ECO:0000256" key="7">
    <source>
        <dbReference type="ARBA" id="ARBA00023136"/>
    </source>
</evidence>
<name>A0A316VE59_9BASI</name>
<feature type="transmembrane region" description="Helical" evidence="10">
    <location>
        <begin position="261"/>
        <end position="282"/>
    </location>
</feature>
<keyword evidence="5" id="KW-0677">Repeat</keyword>
<keyword evidence="7 10" id="KW-0472">Membrane</keyword>
<dbReference type="Pfam" id="PF00230">
    <property type="entry name" value="MIP"/>
    <property type="match status" value="1"/>
</dbReference>
<dbReference type="GO" id="GO:0015254">
    <property type="term" value="F:glycerol channel activity"/>
    <property type="evidence" value="ECO:0007669"/>
    <property type="project" value="TreeGrafter"/>
</dbReference>
<feature type="transmembrane region" description="Helical" evidence="10">
    <location>
        <begin position="85"/>
        <end position="112"/>
    </location>
</feature>
<accession>A0A316VE59</accession>
<evidence type="ECO:0000256" key="8">
    <source>
        <dbReference type="RuleBase" id="RU000477"/>
    </source>
</evidence>
<evidence type="ECO:0000256" key="6">
    <source>
        <dbReference type="ARBA" id="ARBA00022989"/>
    </source>
</evidence>
<dbReference type="GO" id="GO:0005886">
    <property type="term" value="C:plasma membrane"/>
    <property type="evidence" value="ECO:0007669"/>
    <property type="project" value="TreeGrafter"/>
</dbReference>
<dbReference type="PANTHER" id="PTHR43829:SF14">
    <property type="entry name" value="AQUAPORIN 3"/>
    <property type="match status" value="1"/>
</dbReference>
<proteinExistence type="inferred from homology"/>
<dbReference type="EMBL" id="KZ819603">
    <property type="protein sequence ID" value="PWN35790.1"/>
    <property type="molecule type" value="Genomic_DNA"/>
</dbReference>
<organism evidence="11 12">
    <name type="scientific">Meira miltonrushii</name>
    <dbReference type="NCBI Taxonomy" id="1280837"/>
    <lineage>
        <taxon>Eukaryota</taxon>
        <taxon>Fungi</taxon>
        <taxon>Dikarya</taxon>
        <taxon>Basidiomycota</taxon>
        <taxon>Ustilaginomycotina</taxon>
        <taxon>Exobasidiomycetes</taxon>
        <taxon>Exobasidiales</taxon>
        <taxon>Brachybasidiaceae</taxon>
        <taxon>Meira</taxon>
    </lineage>
</organism>
<protein>
    <submittedName>
        <fullName evidence="11">Aquaporin-like protein</fullName>
    </submittedName>
</protein>
<keyword evidence="12" id="KW-1185">Reference proteome</keyword>
<feature type="transmembrane region" description="Helical" evidence="10">
    <location>
        <begin position="167"/>
        <end position="187"/>
    </location>
</feature>
<dbReference type="SUPFAM" id="SSF81338">
    <property type="entry name" value="Aquaporin-like"/>
    <property type="match status" value="1"/>
</dbReference>
<evidence type="ECO:0000256" key="1">
    <source>
        <dbReference type="ARBA" id="ARBA00004141"/>
    </source>
</evidence>
<feature type="transmembrane region" description="Helical" evidence="10">
    <location>
        <begin position="124"/>
        <end position="147"/>
    </location>
</feature>
<feature type="transmembrane region" description="Helical" evidence="10">
    <location>
        <begin position="308"/>
        <end position="330"/>
    </location>
</feature>
<dbReference type="AlphaFoldDB" id="A0A316VE59"/>
<dbReference type="STRING" id="1280837.A0A316VE59"/>
<gene>
    <name evidence="11" type="ORF">FA14DRAFT_160795</name>
</gene>
<dbReference type="Gene3D" id="1.20.1080.10">
    <property type="entry name" value="Glycerol uptake facilitator protein"/>
    <property type="match status" value="1"/>
</dbReference>
<evidence type="ECO:0000313" key="12">
    <source>
        <dbReference type="Proteomes" id="UP000245771"/>
    </source>
</evidence>
<feature type="transmembrane region" description="Helical" evidence="10">
    <location>
        <begin position="230"/>
        <end position="249"/>
    </location>
</feature>
<dbReference type="PANTHER" id="PTHR43829">
    <property type="entry name" value="AQUAPORIN OR AQUAGLYCEROPORIN RELATED"/>
    <property type="match status" value="1"/>
</dbReference>
<dbReference type="GO" id="GO:0015250">
    <property type="term" value="F:water channel activity"/>
    <property type="evidence" value="ECO:0007669"/>
    <property type="project" value="TreeGrafter"/>
</dbReference>
<reference evidence="11 12" key="1">
    <citation type="journal article" date="2018" name="Mol. Biol. Evol.">
        <title>Broad Genomic Sampling Reveals a Smut Pathogenic Ancestry of the Fungal Clade Ustilaginomycotina.</title>
        <authorList>
            <person name="Kijpornyongpan T."/>
            <person name="Mondo S.J."/>
            <person name="Barry K."/>
            <person name="Sandor L."/>
            <person name="Lee J."/>
            <person name="Lipzen A."/>
            <person name="Pangilinan J."/>
            <person name="LaButti K."/>
            <person name="Hainaut M."/>
            <person name="Henrissat B."/>
            <person name="Grigoriev I.V."/>
            <person name="Spatafora J.W."/>
            <person name="Aime M.C."/>
        </authorList>
    </citation>
    <scope>NUCLEOTIDE SEQUENCE [LARGE SCALE GENOMIC DNA]</scope>
    <source>
        <strain evidence="11 12">MCA 3882</strain>
    </source>
</reference>
<dbReference type="PRINTS" id="PR00783">
    <property type="entry name" value="MINTRINSICP"/>
</dbReference>
<evidence type="ECO:0000256" key="5">
    <source>
        <dbReference type="ARBA" id="ARBA00022737"/>
    </source>
</evidence>
<keyword evidence="6 10" id="KW-1133">Transmembrane helix</keyword>
<feature type="region of interest" description="Disordered" evidence="9">
    <location>
        <begin position="1"/>
        <end position="41"/>
    </location>
</feature>
<evidence type="ECO:0000256" key="10">
    <source>
        <dbReference type="SAM" id="Phobius"/>
    </source>
</evidence>
<evidence type="ECO:0000256" key="9">
    <source>
        <dbReference type="SAM" id="MobiDB-lite"/>
    </source>
</evidence>
<dbReference type="InParanoid" id="A0A316VE59"/>
<evidence type="ECO:0000256" key="4">
    <source>
        <dbReference type="ARBA" id="ARBA00022692"/>
    </source>
</evidence>
<dbReference type="RefSeq" id="XP_025356092.1">
    <property type="nucleotide sequence ID" value="XM_025498830.1"/>
</dbReference>
<comment type="subcellular location">
    <subcellularLocation>
        <location evidence="1">Membrane</location>
        <topology evidence="1">Multi-pass membrane protein</topology>
    </subcellularLocation>
</comment>
<dbReference type="GeneID" id="37020611"/>
<feature type="compositionally biased region" description="Basic and acidic residues" evidence="9">
    <location>
        <begin position="9"/>
        <end position="33"/>
    </location>
</feature>
<evidence type="ECO:0000256" key="2">
    <source>
        <dbReference type="ARBA" id="ARBA00006175"/>
    </source>
</evidence>
<keyword evidence="4 8" id="KW-0812">Transmembrane</keyword>
<keyword evidence="3 8" id="KW-0813">Transport</keyword>